<comment type="function">
    <text evidence="11">Involved in coproporphyrin-dependent heme b biosynthesis. Catalyzes the oxidation of coproporphyrinogen III to coproporphyrin III.</text>
</comment>
<protein>
    <recommendedName>
        <fullName evidence="6 11">Coproporphyrinogen III oxidase</fullName>
        <ecNumber evidence="5 11">1.3.3.15</ecNumber>
    </recommendedName>
</protein>
<keyword evidence="9 11" id="KW-0560">Oxidoreductase</keyword>
<dbReference type="GO" id="GO:0005737">
    <property type="term" value="C:cytoplasm"/>
    <property type="evidence" value="ECO:0007669"/>
    <property type="project" value="UniProtKB-SubCell"/>
</dbReference>
<gene>
    <name evidence="13" type="ORF">SAMN05421781_1994</name>
</gene>
<keyword evidence="8 11" id="KW-0274">FAD</keyword>
<name>A0A1H2VB55_9BACI</name>
<evidence type="ECO:0000256" key="9">
    <source>
        <dbReference type="ARBA" id="ARBA00023002"/>
    </source>
</evidence>
<reference evidence="13 14" key="1">
    <citation type="submission" date="2016-10" db="EMBL/GenBank/DDBJ databases">
        <authorList>
            <person name="de Groot N.N."/>
        </authorList>
    </citation>
    <scope>NUCLEOTIDE SEQUENCE [LARGE SCALE GENOMIC DNA]</scope>
    <source>
        <strain evidence="13 14">DSM 23126</strain>
    </source>
</reference>
<dbReference type="GO" id="GO:0006783">
    <property type="term" value="P:heme biosynthetic process"/>
    <property type="evidence" value="ECO:0007669"/>
    <property type="project" value="UniProtKB-UniRule"/>
</dbReference>
<dbReference type="InterPro" id="IPR002937">
    <property type="entry name" value="Amino_oxidase"/>
</dbReference>
<dbReference type="Gene3D" id="1.10.3110.10">
    <property type="entry name" value="protoporphyrinogen ix oxidase, domain 3"/>
    <property type="match status" value="1"/>
</dbReference>
<dbReference type="UniPathway" id="UPA00252"/>
<evidence type="ECO:0000256" key="3">
    <source>
        <dbReference type="ARBA" id="ARBA00004744"/>
    </source>
</evidence>
<dbReference type="RefSeq" id="WP_091614457.1">
    <property type="nucleotide sequence ID" value="NZ_FNNC01000004.1"/>
</dbReference>
<evidence type="ECO:0000256" key="10">
    <source>
        <dbReference type="ARBA" id="ARBA00023133"/>
    </source>
</evidence>
<accession>A0A1H2VB55</accession>
<dbReference type="SUPFAM" id="SSF54373">
    <property type="entry name" value="FAD-linked reductases, C-terminal domain"/>
    <property type="match status" value="1"/>
</dbReference>
<dbReference type="EC" id="1.3.3.15" evidence="5 11"/>
<dbReference type="InterPro" id="IPR050464">
    <property type="entry name" value="Zeta_carotene_desat/Oxidored"/>
</dbReference>
<comment type="subcellular location">
    <subcellularLocation>
        <location evidence="11">Cytoplasm</location>
    </subcellularLocation>
</comment>
<evidence type="ECO:0000256" key="7">
    <source>
        <dbReference type="ARBA" id="ARBA00022630"/>
    </source>
</evidence>
<dbReference type="InterPro" id="IPR036188">
    <property type="entry name" value="FAD/NAD-bd_sf"/>
</dbReference>
<comment type="similarity">
    <text evidence="4 11">Belongs to the protoporphyrinogen/coproporphyrinogen oxidase family. Coproporphyrinogen III oxidase subfamily.</text>
</comment>
<dbReference type="InterPro" id="IPR004572">
    <property type="entry name" value="Protoporphyrinogen_oxidase"/>
</dbReference>
<dbReference type="Gene3D" id="3.50.50.60">
    <property type="entry name" value="FAD/NAD(P)-binding domain"/>
    <property type="match status" value="1"/>
</dbReference>
<organism evidence="13 14">
    <name type="scientific">Marinococcus luteus</name>
    <dbReference type="NCBI Taxonomy" id="1122204"/>
    <lineage>
        <taxon>Bacteria</taxon>
        <taxon>Bacillati</taxon>
        <taxon>Bacillota</taxon>
        <taxon>Bacilli</taxon>
        <taxon>Bacillales</taxon>
        <taxon>Bacillaceae</taxon>
        <taxon>Marinococcus</taxon>
    </lineage>
</organism>
<evidence type="ECO:0000256" key="1">
    <source>
        <dbReference type="ARBA" id="ARBA00001755"/>
    </source>
</evidence>
<dbReference type="PANTHER" id="PTHR42923">
    <property type="entry name" value="PROTOPORPHYRINOGEN OXIDASE"/>
    <property type="match status" value="1"/>
</dbReference>
<evidence type="ECO:0000256" key="11">
    <source>
        <dbReference type="RuleBase" id="RU364052"/>
    </source>
</evidence>
<dbReference type="Proteomes" id="UP000199488">
    <property type="component" value="Unassembled WGS sequence"/>
</dbReference>
<proteinExistence type="inferred from homology"/>
<dbReference type="SUPFAM" id="SSF51905">
    <property type="entry name" value="FAD/NAD(P)-binding domain"/>
    <property type="match status" value="1"/>
</dbReference>
<keyword evidence="14" id="KW-1185">Reference proteome</keyword>
<dbReference type="NCBIfam" id="TIGR00562">
    <property type="entry name" value="proto_IX_ox"/>
    <property type="match status" value="1"/>
</dbReference>
<dbReference type="PANTHER" id="PTHR42923:SF3">
    <property type="entry name" value="PROTOPORPHYRINOGEN OXIDASE"/>
    <property type="match status" value="1"/>
</dbReference>
<evidence type="ECO:0000256" key="5">
    <source>
        <dbReference type="ARBA" id="ARBA00012402"/>
    </source>
</evidence>
<dbReference type="Pfam" id="PF01593">
    <property type="entry name" value="Amino_oxidase"/>
    <property type="match status" value="1"/>
</dbReference>
<dbReference type="Gene3D" id="3.90.660.20">
    <property type="entry name" value="Protoporphyrinogen oxidase, mitochondrial, domain 2"/>
    <property type="match status" value="1"/>
</dbReference>
<evidence type="ECO:0000256" key="8">
    <source>
        <dbReference type="ARBA" id="ARBA00022827"/>
    </source>
</evidence>
<evidence type="ECO:0000313" key="13">
    <source>
        <dbReference type="EMBL" id="SDW65144.1"/>
    </source>
</evidence>
<evidence type="ECO:0000313" key="14">
    <source>
        <dbReference type="Proteomes" id="UP000199488"/>
    </source>
</evidence>
<comment type="cofactor">
    <cofactor evidence="2 11">
        <name>FAD</name>
        <dbReference type="ChEBI" id="CHEBI:57692"/>
    </cofactor>
</comment>
<dbReference type="EMBL" id="FNNC01000004">
    <property type="protein sequence ID" value="SDW65144.1"/>
    <property type="molecule type" value="Genomic_DNA"/>
</dbReference>
<evidence type="ECO:0000259" key="12">
    <source>
        <dbReference type="Pfam" id="PF01593"/>
    </source>
</evidence>
<keyword evidence="10 11" id="KW-0350">Heme biosynthesis</keyword>
<evidence type="ECO:0000256" key="2">
    <source>
        <dbReference type="ARBA" id="ARBA00001974"/>
    </source>
</evidence>
<dbReference type="STRING" id="1122204.SAMN05421781_1994"/>
<evidence type="ECO:0000256" key="4">
    <source>
        <dbReference type="ARBA" id="ARBA00008310"/>
    </source>
</evidence>
<comment type="catalytic activity">
    <reaction evidence="1">
        <text>coproporphyrinogen III + 3 O2 = coproporphyrin III + 3 H2O2</text>
        <dbReference type="Rhea" id="RHEA:43436"/>
        <dbReference type="ChEBI" id="CHEBI:15379"/>
        <dbReference type="ChEBI" id="CHEBI:16240"/>
        <dbReference type="ChEBI" id="CHEBI:57309"/>
        <dbReference type="ChEBI" id="CHEBI:131725"/>
        <dbReference type="EC" id="1.3.3.15"/>
    </reaction>
    <physiologicalReaction direction="left-to-right" evidence="1">
        <dbReference type="Rhea" id="RHEA:43437"/>
    </physiologicalReaction>
</comment>
<comment type="pathway">
    <text evidence="3 11">Porphyrin-containing compound metabolism; protoheme biosynthesis.</text>
</comment>
<feature type="domain" description="Amine oxidase" evidence="12">
    <location>
        <begin position="13"/>
        <end position="457"/>
    </location>
</feature>
<sequence length="461" mass="51135">MKRITVVGGGITGLTIMYYLQKWKLESNSDIELTLVEKEEKAGGKIRTVHHEDFIMETGADSVVARHSAVLPLVKEVGLEEEMVYNSTGVSYLYVKDQLYPLPKDAVFGIPSGPVSLLKSPLISWKGKIRALGDYVKKNKTFTKESSVGEFLESFLGRELVKNQIAPVLSGVYSGDIYSLTMASTLPYLVDYKNDFGSIMRGVAKNKKTFGAGGGKKFISFQNGLSSLPEALLSKLTETEVLFGRQVEHIKKKDEAYQVNLDSGESLHTDAIVIAAPHRTAAHMLQDEEMTKTFNEFQSSSLLSVYAGFSLPPDSLPRDGTGFIVSENSDLECNACTWSNRKWTHTSKGENVLVRLFYKSSKPAYQRMQEGGEEQIKQTALNDLKKSLHIEQEPVRLEVTDWEQLMPNYHIGHQSAVEELERLLKEKFPGVHVAGASYYGVGIGACIQNGINTAEALYKSI</sequence>
<evidence type="ECO:0000256" key="6">
    <source>
        <dbReference type="ARBA" id="ARBA00019046"/>
    </source>
</evidence>
<dbReference type="AlphaFoldDB" id="A0A1H2VB55"/>
<keyword evidence="11" id="KW-0963">Cytoplasm</keyword>
<dbReference type="OrthoDB" id="9805195at2"/>
<dbReference type="GO" id="GO:0004729">
    <property type="term" value="F:oxygen-dependent protoporphyrinogen oxidase activity"/>
    <property type="evidence" value="ECO:0007669"/>
    <property type="project" value="UniProtKB-UniRule"/>
</dbReference>
<keyword evidence="7 11" id="KW-0285">Flavoprotein</keyword>